<gene>
    <name evidence="1" type="ORF">CMN54_01165</name>
</gene>
<protein>
    <submittedName>
        <fullName evidence="1">Uncharacterized protein</fullName>
    </submittedName>
</protein>
<comment type="caution">
    <text evidence="1">The sequence shown here is derived from an EMBL/GenBank/DDBJ whole genome shotgun (WGS) entry which is preliminary data.</text>
</comment>
<proteinExistence type="predicted"/>
<sequence>MHKDALSTKLNLYRLLWRIFVRNFRCQQAVQMGKMQSQNKLLSAKIFRCRQVAQMGKMQWIGNRNGVPIFPTPLFVINQSTSIIILRTNTTIVSSRILPEFELSC</sequence>
<dbReference type="EMBL" id="NZEX01000012">
    <property type="protein sequence ID" value="MAH62061.1"/>
    <property type="molecule type" value="Genomic_DNA"/>
</dbReference>
<evidence type="ECO:0000313" key="1">
    <source>
        <dbReference type="EMBL" id="MAH62061.1"/>
    </source>
</evidence>
<accession>A0A2D6YFW3</accession>
<evidence type="ECO:0000313" key="2">
    <source>
        <dbReference type="Proteomes" id="UP000226525"/>
    </source>
</evidence>
<dbReference type="AlphaFoldDB" id="A0A2D6YFW3"/>
<name>A0A2D6YFW3_9DELT</name>
<dbReference type="Proteomes" id="UP000226525">
    <property type="component" value="Unassembled WGS sequence"/>
</dbReference>
<reference evidence="2" key="1">
    <citation type="submission" date="2017-09" db="EMBL/GenBank/DDBJ databases">
        <title>The Reconstruction of 2,631 Draft Metagenome-Assembled Genomes from the Global Oceans.</title>
        <authorList>
            <person name="Tully B.J."/>
            <person name="Graham E.D."/>
            <person name="Heidelberg J.F."/>
        </authorList>
    </citation>
    <scope>NUCLEOTIDE SEQUENCE [LARGE SCALE GENOMIC DNA]</scope>
</reference>
<organism evidence="1 2">
    <name type="scientific">SAR324 cluster bacterium</name>
    <dbReference type="NCBI Taxonomy" id="2024889"/>
    <lineage>
        <taxon>Bacteria</taxon>
        <taxon>Deltaproteobacteria</taxon>
        <taxon>SAR324 cluster</taxon>
    </lineage>
</organism>